<sequence>MRGQPKAPWEVTEIRSRRRCDFFLVQFRAILELLALHPRPRVDIPPFPPGRSAVW</sequence>
<evidence type="ECO:0000313" key="2">
    <source>
        <dbReference type="Proteomes" id="UP000005801"/>
    </source>
</evidence>
<reference evidence="1 2" key="1">
    <citation type="submission" date="2007-06" db="EMBL/GenBank/DDBJ databases">
        <authorList>
            <person name="Shimkets L."/>
            <person name="Ferriera S."/>
            <person name="Johnson J."/>
            <person name="Kravitz S."/>
            <person name="Beeson K."/>
            <person name="Sutton G."/>
            <person name="Rogers Y.-H."/>
            <person name="Friedman R."/>
            <person name="Frazier M."/>
            <person name="Venter J.C."/>
        </authorList>
    </citation>
    <scope>NUCLEOTIDE SEQUENCE [LARGE SCALE GENOMIC DNA]</scope>
    <source>
        <strain evidence="1 2">SIR-1</strain>
    </source>
</reference>
<evidence type="ECO:0000313" key="1">
    <source>
        <dbReference type="EMBL" id="EDM79056.1"/>
    </source>
</evidence>
<comment type="caution">
    <text evidence="1">The sequence shown here is derived from an EMBL/GenBank/DDBJ whole genome shotgun (WGS) entry which is preliminary data.</text>
</comment>
<dbReference type="STRING" id="391625.PPSIR1_10650"/>
<dbReference type="AlphaFoldDB" id="A6G4W4"/>
<dbReference type="Proteomes" id="UP000005801">
    <property type="component" value="Unassembled WGS sequence"/>
</dbReference>
<proteinExistence type="predicted"/>
<keyword evidence="2" id="KW-1185">Reference proteome</keyword>
<name>A6G4W4_9BACT</name>
<gene>
    <name evidence="1" type="ORF">PPSIR1_10650</name>
</gene>
<accession>A6G4W4</accession>
<protein>
    <submittedName>
        <fullName evidence="1">Uncharacterized protein</fullName>
    </submittedName>
</protein>
<dbReference type="EMBL" id="ABCS01000023">
    <property type="protein sequence ID" value="EDM79056.1"/>
    <property type="molecule type" value="Genomic_DNA"/>
</dbReference>
<organism evidence="1 2">
    <name type="scientific">Plesiocystis pacifica SIR-1</name>
    <dbReference type="NCBI Taxonomy" id="391625"/>
    <lineage>
        <taxon>Bacteria</taxon>
        <taxon>Pseudomonadati</taxon>
        <taxon>Myxococcota</taxon>
        <taxon>Polyangia</taxon>
        <taxon>Nannocystales</taxon>
        <taxon>Nannocystaceae</taxon>
        <taxon>Plesiocystis</taxon>
    </lineage>
</organism>